<dbReference type="InterPro" id="IPR003593">
    <property type="entry name" value="AAA+_ATPase"/>
</dbReference>
<evidence type="ECO:0000259" key="8">
    <source>
        <dbReference type="PROSITE" id="PS50893"/>
    </source>
</evidence>
<dbReference type="PROSITE" id="PS00211">
    <property type="entry name" value="ABC_TRANSPORTER_1"/>
    <property type="match status" value="1"/>
</dbReference>
<dbReference type="STRING" id="1293598.IV56_GL000621"/>
<dbReference type="OrthoDB" id="9802264at2"/>
<evidence type="ECO:0000313" key="11">
    <source>
        <dbReference type="Proteomes" id="UP000050969"/>
    </source>
</evidence>
<proteinExistence type="predicted"/>
<dbReference type="SUPFAM" id="SSF52540">
    <property type="entry name" value="P-loop containing nucleoside triphosphate hydrolases"/>
    <property type="match status" value="1"/>
</dbReference>
<feature type="transmembrane region" description="Helical" evidence="7">
    <location>
        <begin position="246"/>
        <end position="263"/>
    </location>
</feature>
<dbReference type="SMART" id="SM00382">
    <property type="entry name" value="AAA"/>
    <property type="match status" value="1"/>
</dbReference>
<feature type="transmembrane region" description="Helical" evidence="7">
    <location>
        <begin position="50"/>
        <end position="69"/>
    </location>
</feature>
<dbReference type="InterPro" id="IPR017871">
    <property type="entry name" value="ABC_transporter-like_CS"/>
</dbReference>
<dbReference type="AlphaFoldDB" id="A0A0R2MTP5"/>
<dbReference type="InterPro" id="IPR011527">
    <property type="entry name" value="ABC1_TM_dom"/>
</dbReference>
<keyword evidence="11" id="KW-1185">Reference proteome</keyword>
<accession>A0A0R2MTP5</accession>
<dbReference type="GO" id="GO:0045454">
    <property type="term" value="P:cell redox homeostasis"/>
    <property type="evidence" value="ECO:0007669"/>
    <property type="project" value="InterPro"/>
</dbReference>
<evidence type="ECO:0000313" key="10">
    <source>
        <dbReference type="EMBL" id="KRO16934.1"/>
    </source>
</evidence>
<comment type="caution">
    <text evidence="10">The sequence shown here is derived from an EMBL/GenBank/DDBJ whole genome shotgun (WGS) entry which is preliminary data.</text>
</comment>
<dbReference type="PATRIC" id="fig|1293598.4.peg.663"/>
<dbReference type="Proteomes" id="UP000050969">
    <property type="component" value="Unassembled WGS sequence"/>
</dbReference>
<dbReference type="PROSITE" id="PS50893">
    <property type="entry name" value="ABC_TRANSPORTER_2"/>
    <property type="match status" value="1"/>
</dbReference>
<dbReference type="Gene3D" id="1.20.1560.10">
    <property type="entry name" value="ABC transporter type 1, transmembrane domain"/>
    <property type="match status" value="1"/>
</dbReference>
<sequence>MFKHDQWVRPDLARYKRLVWTSLSLGILTFMCAGALMFTSGYLISKSATMPVFAAIYVPVVLTRGFGIGRPVFQYLERLTSHDWVLRITSHLRQKLYAVLATDAAFVQEHQQTGAVLGALSDDIGHLQNLYLRTIFPTIVAAGVTLIFTLMVGWFDWLFALWVLFLLLLQMILVPVWSYFVERSRQKQQQALNKTAYVTLTDGVLGLNDWVIGQQRDRFMTTMTKATSELAASTSKSDRFKRGRNLIGQLLFGLVAVSLIVWTNDYWTQTAGMANWVAAFVLVLFPLNQAYSGLGQAAGDLPRYSASLVHLNSMHEVTRDLPEQLSLPTSFETLQLKQVSFHYDADDALRLNNIDLTLHAHEHIALLGPSGMGKTTLLQLLLGDLAPTSGDVLVNNQSVMHYQAHRAQLFAVMDQQPFLFQTTIANNVRLGNEDATDEEIRQALDAVQLGRLIDRLPQGINTLMSEAGFGFSGGEQQRLALARILLQDAPIVLLDEPTVGLDPETEQALIDTIFSALADRTILWITHHLQGVGKMDRVLFLEDGDITMDGTPQHLAATNTRYQQLYALDRGDM</sequence>
<comment type="subcellular location">
    <subcellularLocation>
        <location evidence="1">Cell membrane</location>
        <topology evidence="1">Multi-pass membrane protein</topology>
    </subcellularLocation>
</comment>
<keyword evidence="5 7" id="KW-1133">Transmembrane helix</keyword>
<evidence type="ECO:0000256" key="2">
    <source>
        <dbReference type="ARBA" id="ARBA00022692"/>
    </source>
</evidence>
<dbReference type="InterPro" id="IPR014223">
    <property type="entry name" value="ABC_CydC/D"/>
</dbReference>
<reference evidence="10 11" key="1">
    <citation type="journal article" date="2015" name="Genome Announc.">
        <title>Expanding the biotechnology potential of lactobacilli through comparative genomics of 213 strains and associated genera.</title>
        <authorList>
            <person name="Sun Z."/>
            <person name="Harris H.M."/>
            <person name="McCann A."/>
            <person name="Guo C."/>
            <person name="Argimon S."/>
            <person name="Zhang W."/>
            <person name="Yang X."/>
            <person name="Jeffery I.B."/>
            <person name="Cooney J.C."/>
            <person name="Kagawa T.F."/>
            <person name="Liu W."/>
            <person name="Song Y."/>
            <person name="Salvetti E."/>
            <person name="Wrobel A."/>
            <person name="Rasinkangas P."/>
            <person name="Parkhill J."/>
            <person name="Rea M.C."/>
            <person name="O'Sullivan O."/>
            <person name="Ritari J."/>
            <person name="Douillard F.P."/>
            <person name="Paul Ross R."/>
            <person name="Yang R."/>
            <person name="Briner A.E."/>
            <person name="Felis G.E."/>
            <person name="de Vos W.M."/>
            <person name="Barrangou R."/>
            <person name="Klaenhammer T.R."/>
            <person name="Caufield P.W."/>
            <person name="Cui Y."/>
            <person name="Zhang H."/>
            <person name="O'Toole P.W."/>
        </authorList>
    </citation>
    <scope>NUCLEOTIDE SEQUENCE [LARGE SCALE GENOMIC DNA]</scope>
    <source>
        <strain evidence="10 11">DSM 24301</strain>
    </source>
</reference>
<evidence type="ECO:0000256" key="3">
    <source>
        <dbReference type="ARBA" id="ARBA00022741"/>
    </source>
</evidence>
<dbReference type="SUPFAM" id="SSF90123">
    <property type="entry name" value="ABC transporter transmembrane region"/>
    <property type="match status" value="1"/>
</dbReference>
<feature type="domain" description="ABC transmembrane type-1" evidence="9">
    <location>
        <begin position="20"/>
        <end position="303"/>
    </location>
</feature>
<keyword evidence="2 7" id="KW-0812">Transmembrane</keyword>
<dbReference type="EMBL" id="JQCE01000027">
    <property type="protein sequence ID" value="KRO16934.1"/>
    <property type="molecule type" value="Genomic_DNA"/>
</dbReference>
<name>A0A0R2MTP5_9LACO</name>
<keyword evidence="3" id="KW-0547">Nucleotide-binding</keyword>
<dbReference type="Pfam" id="PF00005">
    <property type="entry name" value="ABC_tran"/>
    <property type="match status" value="1"/>
</dbReference>
<evidence type="ECO:0000256" key="6">
    <source>
        <dbReference type="ARBA" id="ARBA00023136"/>
    </source>
</evidence>
<dbReference type="GO" id="GO:0034775">
    <property type="term" value="P:glutathione transmembrane transport"/>
    <property type="evidence" value="ECO:0007669"/>
    <property type="project" value="InterPro"/>
</dbReference>
<dbReference type="Pfam" id="PF00664">
    <property type="entry name" value="ABC_membrane"/>
    <property type="match status" value="1"/>
</dbReference>
<dbReference type="PANTHER" id="PTHR43394:SF1">
    <property type="entry name" value="ATP-BINDING CASSETTE SUB-FAMILY B MEMBER 10, MITOCHONDRIAL"/>
    <property type="match status" value="1"/>
</dbReference>
<dbReference type="InterPro" id="IPR027417">
    <property type="entry name" value="P-loop_NTPase"/>
</dbReference>
<feature type="transmembrane region" description="Helical" evidence="7">
    <location>
        <begin position="269"/>
        <end position="287"/>
    </location>
</feature>
<keyword evidence="6 7" id="KW-0472">Membrane</keyword>
<organism evidence="10 11">
    <name type="scientific">Lacticaseibacillus saniviri JCM 17471 = DSM 24301</name>
    <dbReference type="NCBI Taxonomy" id="1293598"/>
    <lineage>
        <taxon>Bacteria</taxon>
        <taxon>Bacillati</taxon>
        <taxon>Bacillota</taxon>
        <taxon>Bacilli</taxon>
        <taxon>Lactobacillales</taxon>
        <taxon>Lactobacillaceae</taxon>
        <taxon>Lacticaseibacillus</taxon>
    </lineage>
</organism>
<dbReference type="NCBIfam" id="TIGR02868">
    <property type="entry name" value="CydC"/>
    <property type="match status" value="1"/>
</dbReference>
<dbReference type="GO" id="GO:0016887">
    <property type="term" value="F:ATP hydrolysis activity"/>
    <property type="evidence" value="ECO:0007669"/>
    <property type="project" value="InterPro"/>
</dbReference>
<dbReference type="GO" id="GO:0015421">
    <property type="term" value="F:ABC-type oligopeptide transporter activity"/>
    <property type="evidence" value="ECO:0007669"/>
    <property type="project" value="TreeGrafter"/>
</dbReference>
<evidence type="ECO:0000256" key="7">
    <source>
        <dbReference type="SAM" id="Phobius"/>
    </source>
</evidence>
<dbReference type="PROSITE" id="PS50929">
    <property type="entry name" value="ABC_TM1F"/>
    <property type="match status" value="1"/>
</dbReference>
<dbReference type="PANTHER" id="PTHR43394">
    <property type="entry name" value="ATP-DEPENDENT PERMEASE MDL1, MITOCHONDRIAL"/>
    <property type="match status" value="1"/>
</dbReference>
<feature type="transmembrane region" description="Helical" evidence="7">
    <location>
        <begin position="157"/>
        <end position="180"/>
    </location>
</feature>
<dbReference type="Gene3D" id="3.40.50.300">
    <property type="entry name" value="P-loop containing nucleotide triphosphate hydrolases"/>
    <property type="match status" value="1"/>
</dbReference>
<evidence type="ECO:0000256" key="5">
    <source>
        <dbReference type="ARBA" id="ARBA00022989"/>
    </source>
</evidence>
<feature type="domain" description="ABC transporter" evidence="8">
    <location>
        <begin position="334"/>
        <end position="568"/>
    </location>
</feature>
<keyword evidence="4 10" id="KW-0067">ATP-binding</keyword>
<gene>
    <name evidence="10" type="ORF">IV56_GL000621</name>
</gene>
<dbReference type="GO" id="GO:0005886">
    <property type="term" value="C:plasma membrane"/>
    <property type="evidence" value="ECO:0007669"/>
    <property type="project" value="UniProtKB-SubCell"/>
</dbReference>
<protein>
    <submittedName>
        <fullName evidence="10">ABC transporter ATP-binding protein</fullName>
    </submittedName>
</protein>
<evidence type="ECO:0000256" key="1">
    <source>
        <dbReference type="ARBA" id="ARBA00004651"/>
    </source>
</evidence>
<dbReference type="InterPro" id="IPR003439">
    <property type="entry name" value="ABC_transporter-like_ATP-bd"/>
</dbReference>
<feature type="transmembrane region" description="Helical" evidence="7">
    <location>
        <begin position="130"/>
        <end position="151"/>
    </location>
</feature>
<feature type="transmembrane region" description="Helical" evidence="7">
    <location>
        <begin position="20"/>
        <end position="44"/>
    </location>
</feature>
<dbReference type="GO" id="GO:0005524">
    <property type="term" value="F:ATP binding"/>
    <property type="evidence" value="ECO:0007669"/>
    <property type="project" value="UniProtKB-KW"/>
</dbReference>
<dbReference type="InterPro" id="IPR039421">
    <property type="entry name" value="Type_1_exporter"/>
</dbReference>
<dbReference type="RefSeq" id="WP_054777115.1">
    <property type="nucleotide sequence ID" value="NZ_BBBX01000008.1"/>
</dbReference>
<dbReference type="InterPro" id="IPR036640">
    <property type="entry name" value="ABC1_TM_sf"/>
</dbReference>
<evidence type="ECO:0000256" key="4">
    <source>
        <dbReference type="ARBA" id="ARBA00022840"/>
    </source>
</evidence>
<evidence type="ECO:0000259" key="9">
    <source>
        <dbReference type="PROSITE" id="PS50929"/>
    </source>
</evidence>